<dbReference type="HOGENOM" id="CLU_857719_0_0_7"/>
<dbReference type="Proteomes" id="UP000002222">
    <property type="component" value="Chromosome"/>
</dbReference>
<dbReference type="AlphaFoldDB" id="D1AZM7"/>
<accession>D1AZM7</accession>
<evidence type="ECO:0000313" key="2">
    <source>
        <dbReference type="EMBL" id="ACZ11494.1"/>
    </source>
</evidence>
<dbReference type="RefSeq" id="WP_012856260.1">
    <property type="nucleotide sequence ID" value="NC_013512.1"/>
</dbReference>
<gene>
    <name evidence="2" type="ordered locus">Sdel_0457</name>
</gene>
<name>D1AZM7_SULD5</name>
<evidence type="ECO:0000256" key="1">
    <source>
        <dbReference type="SAM" id="MobiDB-lite"/>
    </source>
</evidence>
<dbReference type="KEGG" id="sdl:Sdel_0457"/>
<dbReference type="STRING" id="525898.Sdel_0457"/>
<sequence>MKKIIVLIFLAFTILGAKEEAMQITVGSEKFSIPTPDNFIEISKLAPQIVDAYKTTLGYKANIRGYYFIKSDFEKLTKNENAKTKERRAVIYTPTAYENMNISQKQFKEIVDSTLKKLNIDVKKNDLTKPNQTIETIQKKMSIATNEAIKKVKTNGASVLGISFENENSLGYTMLLKYEDESKKSYIQVMDVGMMFINGKVLVSSFATAYEKESDISWVRQESKTWVDKIITINANKPTKQRLFSTYTYDEPATRPSSLEMDEKERKELNEFISKGGFTGSPKTTSELIDKQKAQWKKNAEIEETRKKEVSGVSTFSRSSEGVD</sequence>
<organism evidence="2 3">
    <name type="scientific">Sulfurospirillum deleyianum (strain ATCC 51133 / DSM 6946 / 5175)</name>
    <dbReference type="NCBI Taxonomy" id="525898"/>
    <lineage>
        <taxon>Bacteria</taxon>
        <taxon>Pseudomonadati</taxon>
        <taxon>Campylobacterota</taxon>
        <taxon>Epsilonproteobacteria</taxon>
        <taxon>Campylobacterales</taxon>
        <taxon>Sulfurospirillaceae</taxon>
        <taxon>Sulfurospirillum</taxon>
    </lineage>
</organism>
<feature type="region of interest" description="Disordered" evidence="1">
    <location>
        <begin position="272"/>
        <end position="292"/>
    </location>
</feature>
<reference evidence="2 3" key="2">
    <citation type="journal article" date="2010" name="Stand. Genomic Sci.">
        <title>Complete genome sequence of Sulfurospirillum deleyianum type strain (5175).</title>
        <authorList>
            <person name="Sikorski J."/>
            <person name="Lapidus A."/>
            <person name="Copeland A."/>
            <person name="Glavina Del Rio T."/>
            <person name="Nolan M."/>
            <person name="Lucas S."/>
            <person name="Chen F."/>
            <person name="Tice H."/>
            <person name="Cheng J.F."/>
            <person name="Saunders E."/>
            <person name="Bruce D."/>
            <person name="Goodwin L."/>
            <person name="Pitluck S."/>
            <person name="Ovchinnikova G."/>
            <person name="Pati A."/>
            <person name="Ivanova N."/>
            <person name="Mavromatis K."/>
            <person name="Chen A."/>
            <person name="Palaniappan K."/>
            <person name="Chain P."/>
            <person name="Land M."/>
            <person name="Hauser L."/>
            <person name="Chang Y.J."/>
            <person name="Jeffries C.D."/>
            <person name="Brettin T."/>
            <person name="Detter J.C."/>
            <person name="Han C."/>
            <person name="Rohde M."/>
            <person name="Lang E."/>
            <person name="Spring S."/>
            <person name="Goker M."/>
            <person name="Bristow J."/>
            <person name="Eisen J.A."/>
            <person name="Markowitz V."/>
            <person name="Hugenholtz P."/>
            <person name="Kyrpides N.C."/>
            <person name="Klenk H.P."/>
        </authorList>
    </citation>
    <scope>NUCLEOTIDE SEQUENCE [LARGE SCALE GENOMIC DNA]</scope>
    <source>
        <strain evidence="3">ATCC 51133 / DSM 6946 / 5175</strain>
    </source>
</reference>
<keyword evidence="3" id="KW-1185">Reference proteome</keyword>
<dbReference type="OrthoDB" id="5553957at2"/>
<reference evidence="3" key="1">
    <citation type="submission" date="2009-11" db="EMBL/GenBank/DDBJ databases">
        <title>The complete genome of Sulfurospirillum deleyianum DSM 6946.</title>
        <authorList>
            <consortium name="US DOE Joint Genome Institute (JGI-PGF)"/>
            <person name="Lucas S."/>
            <person name="Copeland A."/>
            <person name="Lapidus A."/>
            <person name="Glavina del Rio T."/>
            <person name="Dalin E."/>
            <person name="Tice H."/>
            <person name="Bruce D."/>
            <person name="Goodwin L."/>
            <person name="Pitluck S."/>
            <person name="Kyrpides N."/>
            <person name="Mavromatis K."/>
            <person name="Ivanova N."/>
            <person name="Ovchinnikova G."/>
            <person name="Munk A.C."/>
            <person name="Lu M."/>
            <person name="Brettin T."/>
            <person name="Detter J.C."/>
            <person name="Han C."/>
            <person name="Tapia R."/>
            <person name="Larimer F."/>
            <person name="Land M."/>
            <person name="Hauser L."/>
            <person name="Markowitz V."/>
            <person name="Cheng J.F."/>
            <person name="Hugenholtz P."/>
            <person name="Woyke T."/>
            <person name="Wu D."/>
            <person name="Aumann P."/>
            <person name="Schneider S."/>
            <person name="Lang E."/>
            <person name="Spring S."/>
            <person name="Klenk H.P."/>
            <person name="Eisen J.A."/>
        </authorList>
    </citation>
    <scope>NUCLEOTIDE SEQUENCE [LARGE SCALE GENOMIC DNA]</scope>
    <source>
        <strain evidence="3">ATCC 51133 / DSM 6946 / 5175</strain>
    </source>
</reference>
<proteinExistence type="predicted"/>
<dbReference type="EMBL" id="CP001816">
    <property type="protein sequence ID" value="ACZ11494.1"/>
    <property type="molecule type" value="Genomic_DNA"/>
</dbReference>
<evidence type="ECO:0000313" key="3">
    <source>
        <dbReference type="Proteomes" id="UP000002222"/>
    </source>
</evidence>
<protein>
    <submittedName>
        <fullName evidence="2">Uncharacterized protein</fullName>
    </submittedName>
</protein>